<organism evidence="1 2">
    <name type="scientific">Desulfocucumis palustris</name>
    <dbReference type="NCBI Taxonomy" id="1898651"/>
    <lineage>
        <taxon>Bacteria</taxon>
        <taxon>Bacillati</taxon>
        <taxon>Bacillota</taxon>
        <taxon>Clostridia</taxon>
        <taxon>Eubacteriales</taxon>
        <taxon>Desulfocucumaceae</taxon>
        <taxon>Desulfocucumis</taxon>
    </lineage>
</organism>
<name>A0A2L2XBZ4_9FIRM</name>
<dbReference type="RefSeq" id="WP_104371976.1">
    <property type="nucleotide sequence ID" value="NZ_BFAV01000104.1"/>
</dbReference>
<comment type="caution">
    <text evidence="1">The sequence shown here is derived from an EMBL/GenBank/DDBJ whole genome shotgun (WGS) entry which is preliminary data.</text>
</comment>
<protein>
    <recommendedName>
        <fullName evidence="3">DUF4198 domain-containing protein</fullName>
    </recommendedName>
</protein>
<keyword evidence="2" id="KW-1185">Reference proteome</keyword>
<dbReference type="AlphaFoldDB" id="A0A2L2XBZ4"/>
<dbReference type="OrthoDB" id="1805637at2"/>
<evidence type="ECO:0000313" key="2">
    <source>
        <dbReference type="Proteomes" id="UP000239549"/>
    </source>
</evidence>
<evidence type="ECO:0008006" key="3">
    <source>
        <dbReference type="Google" id="ProtNLM"/>
    </source>
</evidence>
<dbReference type="EMBL" id="BFAV01000104">
    <property type="protein sequence ID" value="GBF33612.1"/>
    <property type="molecule type" value="Genomic_DNA"/>
</dbReference>
<sequence>MEKAIQEAANGYAAWLEPSHLHFHSGGMADVRAYWGRMMQREGRGEPDKWRAVVVDPAGNRAGAAIEQGEGPYHVLGFQAEQEGLYTVVLENSPGISGTMPEENCLRHLQWARLDVPVGHHVHGTPPAAIGDGLDIVPGHFLEYMPGDKINLTVLYKGEPLPGAEVKATNHLFTGTGYPLSGITGPRGEVSLTFNAKGHWMFIVTHTDHSDRKAGEYHGTVYTTTLVVPGVR</sequence>
<dbReference type="Proteomes" id="UP000239549">
    <property type="component" value="Unassembled WGS sequence"/>
</dbReference>
<gene>
    <name evidence="1" type="ORF">DCCM_2718</name>
</gene>
<accession>A0A2L2XBZ4</accession>
<reference evidence="2" key="1">
    <citation type="submission" date="2018-02" db="EMBL/GenBank/DDBJ databases">
        <title>Genome sequence of Desulfocucumis palustris strain NAW-5.</title>
        <authorList>
            <person name="Watanabe M."/>
            <person name="Kojima H."/>
            <person name="Fukui M."/>
        </authorList>
    </citation>
    <scope>NUCLEOTIDE SEQUENCE [LARGE SCALE GENOMIC DNA]</scope>
    <source>
        <strain evidence="2">NAW-5</strain>
    </source>
</reference>
<evidence type="ECO:0000313" key="1">
    <source>
        <dbReference type="EMBL" id="GBF33612.1"/>
    </source>
</evidence>
<proteinExistence type="predicted"/>
<dbReference type="Pfam" id="PF10670">
    <property type="entry name" value="DUF4198"/>
    <property type="match status" value="1"/>
</dbReference>
<dbReference type="InterPro" id="IPR019613">
    <property type="entry name" value="DUF4198"/>
</dbReference>